<organism evidence="1 2">
    <name type="scientific">Gossypium arboreum</name>
    <name type="common">Tree cotton</name>
    <name type="synonym">Gossypium nanking</name>
    <dbReference type="NCBI Taxonomy" id="29729"/>
    <lineage>
        <taxon>Eukaryota</taxon>
        <taxon>Viridiplantae</taxon>
        <taxon>Streptophyta</taxon>
        <taxon>Embryophyta</taxon>
        <taxon>Tracheophyta</taxon>
        <taxon>Spermatophyta</taxon>
        <taxon>Magnoliopsida</taxon>
        <taxon>eudicotyledons</taxon>
        <taxon>Gunneridae</taxon>
        <taxon>Pentapetalae</taxon>
        <taxon>rosids</taxon>
        <taxon>malvids</taxon>
        <taxon>Malvales</taxon>
        <taxon>Malvaceae</taxon>
        <taxon>Malvoideae</taxon>
        <taxon>Gossypium</taxon>
    </lineage>
</organism>
<gene>
    <name evidence="1" type="ORF">F383_26094</name>
</gene>
<evidence type="ECO:0000313" key="2">
    <source>
        <dbReference type="Proteomes" id="UP000032142"/>
    </source>
</evidence>
<dbReference type="AlphaFoldDB" id="A0A0B0MTX5"/>
<reference evidence="2" key="1">
    <citation type="submission" date="2014-09" db="EMBL/GenBank/DDBJ databases">
        <authorList>
            <person name="Mudge J."/>
            <person name="Ramaraj T."/>
            <person name="Lindquist I.E."/>
            <person name="Bharti A.K."/>
            <person name="Sundararajan A."/>
            <person name="Cameron C.T."/>
            <person name="Woodward J.E."/>
            <person name="May G.D."/>
            <person name="Brubaker C."/>
            <person name="Broadhvest J."/>
            <person name="Wilkins T.A."/>
        </authorList>
    </citation>
    <scope>NUCLEOTIDE SEQUENCE</scope>
    <source>
        <strain evidence="2">cv. AKA8401</strain>
    </source>
</reference>
<dbReference type="EMBL" id="JRRC01312018">
    <property type="protein sequence ID" value="KHG02954.1"/>
    <property type="molecule type" value="Genomic_DNA"/>
</dbReference>
<sequence length="31" mass="3572">MPVEPIRNSKDTRVNSINNPSILYHLCSFEP</sequence>
<keyword evidence="2" id="KW-1185">Reference proteome</keyword>
<comment type="caution">
    <text evidence="1">The sequence shown here is derived from an EMBL/GenBank/DDBJ whole genome shotgun (WGS) entry which is preliminary data.</text>
</comment>
<evidence type="ECO:0000313" key="1">
    <source>
        <dbReference type="EMBL" id="KHG02954.1"/>
    </source>
</evidence>
<accession>A0A0B0MTX5</accession>
<proteinExistence type="predicted"/>
<dbReference type="Proteomes" id="UP000032142">
    <property type="component" value="Unassembled WGS sequence"/>
</dbReference>
<protein>
    <submittedName>
        <fullName evidence="1">Uncharacterized protein</fullName>
    </submittedName>
</protein>
<name>A0A0B0MTX5_GOSAR</name>